<evidence type="ECO:0000313" key="2">
    <source>
        <dbReference type="EMBL" id="CAI9289079.1"/>
    </source>
</evidence>
<proteinExistence type="predicted"/>
<dbReference type="PANTHER" id="PTHR36312">
    <property type="entry name" value="THIONIN-LIKE PROTEIN 1"/>
    <property type="match status" value="1"/>
</dbReference>
<evidence type="ECO:0000313" key="3">
    <source>
        <dbReference type="Proteomes" id="UP001177003"/>
    </source>
</evidence>
<dbReference type="PANTHER" id="PTHR36312:SF2">
    <property type="entry name" value="THIONIN-LIKE PROTEIN"/>
    <property type="match status" value="1"/>
</dbReference>
<dbReference type="Proteomes" id="UP001177003">
    <property type="component" value="Chromosome 6"/>
</dbReference>
<dbReference type="InterPro" id="IPR038975">
    <property type="entry name" value="THNL"/>
</dbReference>
<dbReference type="AlphaFoldDB" id="A0AA35ZAQ0"/>
<feature type="signal peptide" evidence="1">
    <location>
        <begin position="1"/>
        <end position="32"/>
    </location>
</feature>
<keyword evidence="1" id="KW-0732">Signal</keyword>
<feature type="chain" id="PRO_5041225874" description="Thionin-like protein 2" evidence="1">
    <location>
        <begin position="33"/>
        <end position="145"/>
    </location>
</feature>
<evidence type="ECO:0000256" key="1">
    <source>
        <dbReference type="SAM" id="SignalP"/>
    </source>
</evidence>
<accession>A0AA35ZAQ0</accession>
<organism evidence="2 3">
    <name type="scientific">Lactuca saligna</name>
    <name type="common">Willowleaf lettuce</name>
    <dbReference type="NCBI Taxonomy" id="75948"/>
    <lineage>
        <taxon>Eukaryota</taxon>
        <taxon>Viridiplantae</taxon>
        <taxon>Streptophyta</taxon>
        <taxon>Embryophyta</taxon>
        <taxon>Tracheophyta</taxon>
        <taxon>Spermatophyta</taxon>
        <taxon>Magnoliopsida</taxon>
        <taxon>eudicotyledons</taxon>
        <taxon>Gunneridae</taxon>
        <taxon>Pentapetalae</taxon>
        <taxon>asterids</taxon>
        <taxon>campanulids</taxon>
        <taxon>Asterales</taxon>
        <taxon>Asteraceae</taxon>
        <taxon>Cichorioideae</taxon>
        <taxon>Cichorieae</taxon>
        <taxon>Lactucinae</taxon>
        <taxon>Lactuca</taxon>
    </lineage>
</organism>
<reference evidence="2" key="1">
    <citation type="submission" date="2023-04" db="EMBL/GenBank/DDBJ databases">
        <authorList>
            <person name="Vijverberg K."/>
            <person name="Xiong W."/>
            <person name="Schranz E."/>
        </authorList>
    </citation>
    <scope>NUCLEOTIDE SEQUENCE</scope>
</reference>
<dbReference type="EMBL" id="OX465082">
    <property type="protein sequence ID" value="CAI9289079.1"/>
    <property type="molecule type" value="Genomic_DNA"/>
</dbReference>
<evidence type="ECO:0008006" key="4">
    <source>
        <dbReference type="Google" id="ProtNLM"/>
    </source>
</evidence>
<name>A0AA35ZAQ0_LACSI</name>
<sequence length="145" mass="15770">MVISYTSRRMMNGSTLIVTLVVLMLLIHPGRAGVYGCWGGCLNQCVLIADKKPEEKSTCYWNCLANCFPESGQISTHSSSASEIAGSPLPNTPPISINNKPTFPHFGLGKKYYCIIGCSLHSCLIHGHAGVDLKLCLIRCTHKCK</sequence>
<keyword evidence="3" id="KW-1185">Reference proteome</keyword>
<gene>
    <name evidence="2" type="ORF">LSALG_LOCUS28340</name>
</gene>
<protein>
    <recommendedName>
        <fullName evidence="4">Thionin-like protein 2</fullName>
    </recommendedName>
</protein>